<proteinExistence type="evidence at transcript level"/>
<dbReference type="AlphaFoldDB" id="A7RCZ7"/>
<name>A7RCZ7_PLAFA</name>
<dbReference type="EMBL" id="DQ519208">
    <property type="protein sequence ID" value="ABU42211.1"/>
    <property type="molecule type" value="mRNA"/>
</dbReference>
<sequence>TQFRRYRDAHGIARSFADIGRRAGPVLHTEDGSRNGRKKEWSLCAVSWFEEWAEDGSRNGPKRGWRVRAVPLWFEEWTEEDKNTDQVPTYLDYVPQYL</sequence>
<gene>
    <name evidence="1" type="primary">var</name>
</gene>
<reference evidence="1" key="1">
    <citation type="journal article" date="2007" name="Mol. Microbiol.">
        <title>Differential var gene expression in the organs of patients dying of falciparum malaria.</title>
        <authorList>
            <person name="Montgomery J."/>
            <person name="Mphande F.A."/>
            <person name="Berriman M."/>
            <person name="Pain A."/>
            <person name="Rogerson S.J."/>
            <person name="Taylor T.E."/>
            <person name="Molyneux M.E."/>
            <person name="Craig A."/>
        </authorList>
    </citation>
    <scope>NUCLEOTIDE SEQUENCE</scope>
</reference>
<organism evidence="1">
    <name type="scientific">Plasmodium falciparum</name>
    <name type="common">malaria parasite P. falciparum</name>
    <dbReference type="NCBI Taxonomy" id="5833"/>
    <lineage>
        <taxon>Eukaryota</taxon>
        <taxon>Sar</taxon>
        <taxon>Alveolata</taxon>
        <taxon>Apicomplexa</taxon>
        <taxon>Aconoidasida</taxon>
        <taxon>Haemosporida</taxon>
        <taxon>Plasmodiidae</taxon>
        <taxon>Plasmodium</taxon>
        <taxon>Plasmodium (Laverania)</taxon>
    </lineage>
</organism>
<evidence type="ECO:0000313" key="1">
    <source>
        <dbReference type="EMBL" id="ABU42211.1"/>
    </source>
</evidence>
<accession>A7RCZ7</accession>
<feature type="non-terminal residue" evidence="1">
    <location>
        <position position="98"/>
    </location>
</feature>
<protein>
    <submittedName>
        <fullName evidence="1">Erythrocyte membrane protein</fullName>
    </submittedName>
</protein>
<feature type="non-terminal residue" evidence="1">
    <location>
        <position position="1"/>
    </location>
</feature>